<reference evidence="1 2" key="1">
    <citation type="submission" date="2016-05" db="EMBL/GenBank/DDBJ databases">
        <title>Genome sequencing reveals origins of a unique bacterial endosymbiosis in the earliest lineages of terrestrial Fungi.</title>
        <authorList>
            <consortium name="DOE Joint Genome Institute"/>
            <person name="Uehling J."/>
            <person name="Gryganskyi A."/>
            <person name="Hameed K."/>
            <person name="Tschaplinski T."/>
            <person name="Misztal P."/>
            <person name="Wu S."/>
            <person name="Desiro A."/>
            <person name="Vande Pol N."/>
            <person name="Du Z.-Y."/>
            <person name="Zienkiewicz A."/>
            <person name="Zienkiewicz K."/>
            <person name="Morin E."/>
            <person name="Tisserant E."/>
            <person name="Splivallo R."/>
            <person name="Hainaut M."/>
            <person name="Henrissat B."/>
            <person name="Ohm R."/>
            <person name="Kuo A."/>
            <person name="Yan J."/>
            <person name="Lipzen A."/>
            <person name="Nolan M."/>
            <person name="Labutti K."/>
            <person name="Barry K."/>
            <person name="Goldstein A."/>
            <person name="Labbe J."/>
            <person name="Schadt C."/>
            <person name="Tuskan G."/>
            <person name="Grigoriev I."/>
            <person name="Martin F."/>
            <person name="Vilgalys R."/>
            <person name="Bonito G."/>
        </authorList>
    </citation>
    <scope>NUCLEOTIDE SEQUENCE [LARGE SCALE GENOMIC DNA]</scope>
    <source>
        <strain evidence="1 2">AG-77</strain>
    </source>
</reference>
<evidence type="ECO:0000313" key="1">
    <source>
        <dbReference type="EMBL" id="OAQ33409.1"/>
    </source>
</evidence>
<accession>A0A197KAI3</accession>
<dbReference type="OrthoDB" id="2440126at2759"/>
<evidence type="ECO:0000313" key="2">
    <source>
        <dbReference type="Proteomes" id="UP000078512"/>
    </source>
</evidence>
<protein>
    <submittedName>
        <fullName evidence="1">Uncharacterized protein</fullName>
    </submittedName>
</protein>
<sequence length="72" mass="8382">MYAIIVQVLGQGRDQDVINLRRHVGRCKYELEEQSEKGGWQENSRAKAEEYDSMKVLEKVSDDIVKRSKIIN</sequence>
<gene>
    <name evidence="1" type="ORF">K457DRAFT_134530</name>
</gene>
<dbReference type="AlphaFoldDB" id="A0A197KAI3"/>
<proteinExistence type="predicted"/>
<keyword evidence="2" id="KW-1185">Reference proteome</keyword>
<dbReference type="Proteomes" id="UP000078512">
    <property type="component" value="Unassembled WGS sequence"/>
</dbReference>
<organism evidence="1 2">
    <name type="scientific">Linnemannia elongata AG-77</name>
    <dbReference type="NCBI Taxonomy" id="1314771"/>
    <lineage>
        <taxon>Eukaryota</taxon>
        <taxon>Fungi</taxon>
        <taxon>Fungi incertae sedis</taxon>
        <taxon>Mucoromycota</taxon>
        <taxon>Mortierellomycotina</taxon>
        <taxon>Mortierellomycetes</taxon>
        <taxon>Mortierellales</taxon>
        <taxon>Mortierellaceae</taxon>
        <taxon>Linnemannia</taxon>
    </lineage>
</organism>
<dbReference type="EMBL" id="KV442021">
    <property type="protein sequence ID" value="OAQ33409.1"/>
    <property type="molecule type" value="Genomic_DNA"/>
</dbReference>
<name>A0A197KAI3_9FUNG</name>